<dbReference type="PANTHER" id="PTHR23208">
    <property type="entry name" value="LYSOZYME PROTEIN"/>
    <property type="match status" value="1"/>
</dbReference>
<dbReference type="GO" id="GO:0009253">
    <property type="term" value="P:peptidoglycan catabolic process"/>
    <property type="evidence" value="ECO:0007669"/>
    <property type="project" value="InterPro"/>
</dbReference>
<proteinExistence type="inferred from homology"/>
<dbReference type="Gene3D" id="3.20.20.80">
    <property type="entry name" value="Glycosidases"/>
    <property type="match status" value="1"/>
</dbReference>
<evidence type="ECO:0000256" key="2">
    <source>
        <dbReference type="ARBA" id="ARBA00022729"/>
    </source>
</evidence>
<keyword evidence="5" id="KW-1185">Reference proteome</keyword>
<dbReference type="AlphaFoldDB" id="A0A9P5YP22"/>
<keyword evidence="2 3" id="KW-0732">Signal</keyword>
<keyword evidence="4" id="KW-0378">Hydrolase</keyword>
<dbReference type="InterPro" id="IPR002053">
    <property type="entry name" value="Glyco_hydro_25"/>
</dbReference>
<sequence>MARFFKQLFFFSAFIGSSYALVHAVDSSALVPKATYVKALGEGFTKAIIRGYEEACSVGGEVDPNFLGSYNNARAAGYTDIDTYWFPCNGSGNNCKSYATQLAEIAATFRANSMKIGTIWIDFEKDAAICNNWNYGASGNQAQAKSLLAAMKASGFNFGIYSTPGEWSTLFGSTSFVLDSSAPLWFATFNGVETLTLGTPFGGWTTAVGHQYTDVSASGFFDLSVFAH</sequence>
<comment type="caution">
    <text evidence="4">The sequence shown here is derived from an EMBL/GenBank/DDBJ whole genome shotgun (WGS) entry which is preliminary data.</text>
</comment>
<gene>
    <name evidence="4" type="ORF">BDN70DRAFT_869263</name>
</gene>
<dbReference type="SUPFAM" id="SSF51445">
    <property type="entry name" value="(Trans)glycosidases"/>
    <property type="match status" value="1"/>
</dbReference>
<accession>A0A9P5YP22</accession>
<evidence type="ECO:0000313" key="4">
    <source>
        <dbReference type="EMBL" id="KAF9471346.1"/>
    </source>
</evidence>
<dbReference type="InterPro" id="IPR051595">
    <property type="entry name" value="GH25_Enzymes"/>
</dbReference>
<feature type="chain" id="PRO_5040441216" evidence="3">
    <location>
        <begin position="21"/>
        <end position="228"/>
    </location>
</feature>
<dbReference type="PROSITE" id="PS51904">
    <property type="entry name" value="GLYCOSYL_HYDROL_F25_2"/>
    <property type="match status" value="1"/>
</dbReference>
<dbReference type="GO" id="GO:0016998">
    <property type="term" value="P:cell wall macromolecule catabolic process"/>
    <property type="evidence" value="ECO:0007669"/>
    <property type="project" value="InterPro"/>
</dbReference>
<dbReference type="GO" id="GO:0003796">
    <property type="term" value="F:lysozyme activity"/>
    <property type="evidence" value="ECO:0007669"/>
    <property type="project" value="InterPro"/>
</dbReference>
<dbReference type="Proteomes" id="UP000807469">
    <property type="component" value="Unassembled WGS sequence"/>
</dbReference>
<dbReference type="EMBL" id="MU155705">
    <property type="protein sequence ID" value="KAF9471346.1"/>
    <property type="molecule type" value="Genomic_DNA"/>
</dbReference>
<evidence type="ECO:0000256" key="1">
    <source>
        <dbReference type="ARBA" id="ARBA00010646"/>
    </source>
</evidence>
<comment type="similarity">
    <text evidence="1">Belongs to the glycosyl hydrolase 25 family.</text>
</comment>
<dbReference type="GO" id="GO:0007165">
    <property type="term" value="P:signal transduction"/>
    <property type="evidence" value="ECO:0007669"/>
    <property type="project" value="TreeGrafter"/>
</dbReference>
<organism evidence="4 5">
    <name type="scientific">Pholiota conissans</name>
    <dbReference type="NCBI Taxonomy" id="109636"/>
    <lineage>
        <taxon>Eukaryota</taxon>
        <taxon>Fungi</taxon>
        <taxon>Dikarya</taxon>
        <taxon>Basidiomycota</taxon>
        <taxon>Agaricomycotina</taxon>
        <taxon>Agaricomycetes</taxon>
        <taxon>Agaricomycetidae</taxon>
        <taxon>Agaricales</taxon>
        <taxon>Agaricineae</taxon>
        <taxon>Strophariaceae</taxon>
        <taxon>Pholiota</taxon>
    </lineage>
</organism>
<name>A0A9P5YP22_9AGAR</name>
<evidence type="ECO:0000256" key="3">
    <source>
        <dbReference type="SAM" id="SignalP"/>
    </source>
</evidence>
<dbReference type="PANTHER" id="PTHR23208:SF36">
    <property type="entry name" value="LYSOZYME-RELATED"/>
    <property type="match status" value="1"/>
</dbReference>
<reference evidence="4" key="1">
    <citation type="submission" date="2020-11" db="EMBL/GenBank/DDBJ databases">
        <authorList>
            <consortium name="DOE Joint Genome Institute"/>
            <person name="Ahrendt S."/>
            <person name="Riley R."/>
            <person name="Andreopoulos W."/>
            <person name="Labutti K."/>
            <person name="Pangilinan J."/>
            <person name="Ruiz-Duenas F.J."/>
            <person name="Barrasa J.M."/>
            <person name="Sanchez-Garcia M."/>
            <person name="Camarero S."/>
            <person name="Miyauchi S."/>
            <person name="Serrano A."/>
            <person name="Linde D."/>
            <person name="Babiker R."/>
            <person name="Drula E."/>
            <person name="Ayuso-Fernandez I."/>
            <person name="Pacheco R."/>
            <person name="Padilla G."/>
            <person name="Ferreira P."/>
            <person name="Barriuso J."/>
            <person name="Kellner H."/>
            <person name="Castanera R."/>
            <person name="Alfaro M."/>
            <person name="Ramirez L."/>
            <person name="Pisabarro A.G."/>
            <person name="Kuo A."/>
            <person name="Tritt A."/>
            <person name="Lipzen A."/>
            <person name="He G."/>
            <person name="Yan M."/>
            <person name="Ng V."/>
            <person name="Cullen D."/>
            <person name="Martin F."/>
            <person name="Rosso M.-N."/>
            <person name="Henrissat B."/>
            <person name="Hibbett D."/>
            <person name="Martinez A.T."/>
            <person name="Grigoriev I.V."/>
        </authorList>
    </citation>
    <scope>NUCLEOTIDE SEQUENCE</scope>
    <source>
        <strain evidence="4">CIRM-BRFM 674</strain>
    </source>
</reference>
<feature type="signal peptide" evidence="3">
    <location>
        <begin position="1"/>
        <end position="20"/>
    </location>
</feature>
<protein>
    <submittedName>
        <fullName evidence="4">Glycoside hydrolase</fullName>
    </submittedName>
</protein>
<dbReference type="OrthoDB" id="2251794at2759"/>
<evidence type="ECO:0000313" key="5">
    <source>
        <dbReference type="Proteomes" id="UP000807469"/>
    </source>
</evidence>
<dbReference type="InterPro" id="IPR017853">
    <property type="entry name" value="GH"/>
</dbReference>